<organism evidence="2 3">
    <name type="scientific">Paraburkholderia podalyriae</name>
    <dbReference type="NCBI Taxonomy" id="1938811"/>
    <lineage>
        <taxon>Bacteria</taxon>
        <taxon>Pseudomonadati</taxon>
        <taxon>Pseudomonadota</taxon>
        <taxon>Betaproteobacteria</taxon>
        <taxon>Burkholderiales</taxon>
        <taxon>Burkholderiaceae</taxon>
        <taxon>Paraburkholderia</taxon>
    </lineage>
</organism>
<comment type="caution">
    <text evidence="2">The sequence shown here is derived from an EMBL/GenBank/DDBJ whole genome shotgun (WGS) entry which is preliminary data.</text>
</comment>
<reference evidence="2 3" key="1">
    <citation type="submission" date="2019-09" db="EMBL/GenBank/DDBJ databases">
        <title>Paraburkholderia podalyriae sp. nov., A South African Podalyria-associated rhizobium.</title>
        <authorList>
            <person name="Mavima L."/>
            <person name="Beukes C.W."/>
            <person name="Palmer M."/>
            <person name="De Meyer S.E."/>
            <person name="James E.K."/>
            <person name="Maluk M."/>
            <person name="Avontuur J.R."/>
            <person name="Chan W.Y."/>
            <person name="Venter S.N."/>
            <person name="Steenkamp E.T."/>
        </authorList>
    </citation>
    <scope>NUCLEOTIDE SEQUENCE [LARGE SCALE GENOMIC DNA]</scope>
    <source>
        <strain evidence="2 3">WC7.3b</strain>
    </source>
</reference>
<sequence>MATLARRVFKVALFIGLCYLSLLYVRPYHYEWTESESRAWFAASRWLGVRDPEDLYFVVWVTIELIAAALAYVAIVKLWRWYRTT</sequence>
<gene>
    <name evidence="2" type="ORF">F6X42_28660</name>
</gene>
<accession>A0ABR7PVV9</accession>
<dbReference type="EMBL" id="VZQQ01000032">
    <property type="protein sequence ID" value="MBC8750418.1"/>
    <property type="molecule type" value="Genomic_DNA"/>
</dbReference>
<feature type="transmembrane region" description="Helical" evidence="1">
    <location>
        <begin position="7"/>
        <end position="25"/>
    </location>
</feature>
<evidence type="ECO:0000313" key="3">
    <source>
        <dbReference type="Proteomes" id="UP000736373"/>
    </source>
</evidence>
<dbReference type="RefSeq" id="WP_187637366.1">
    <property type="nucleotide sequence ID" value="NZ_VZQQ01000032.1"/>
</dbReference>
<keyword evidence="3" id="KW-1185">Reference proteome</keyword>
<proteinExistence type="predicted"/>
<dbReference type="Proteomes" id="UP000736373">
    <property type="component" value="Unassembled WGS sequence"/>
</dbReference>
<protein>
    <submittedName>
        <fullName evidence="2">Uncharacterized protein</fullName>
    </submittedName>
</protein>
<keyword evidence="1" id="KW-0812">Transmembrane</keyword>
<name>A0ABR7PVV9_9BURK</name>
<keyword evidence="1" id="KW-1133">Transmembrane helix</keyword>
<evidence type="ECO:0000256" key="1">
    <source>
        <dbReference type="SAM" id="Phobius"/>
    </source>
</evidence>
<evidence type="ECO:0000313" key="2">
    <source>
        <dbReference type="EMBL" id="MBC8750418.1"/>
    </source>
</evidence>
<feature type="transmembrane region" description="Helical" evidence="1">
    <location>
        <begin position="55"/>
        <end position="79"/>
    </location>
</feature>
<keyword evidence="1" id="KW-0472">Membrane</keyword>